<dbReference type="PANTHER" id="PTHR10696:SF51">
    <property type="entry name" value="TRIMETHYLLYSINE DIOXYGENASE, MITOCHONDRIAL"/>
    <property type="match status" value="1"/>
</dbReference>
<evidence type="ECO:0000256" key="7">
    <source>
        <dbReference type="ARBA" id="ARBA00022873"/>
    </source>
</evidence>
<evidence type="ECO:0000259" key="17">
    <source>
        <dbReference type="Pfam" id="PF02668"/>
    </source>
</evidence>
<proteinExistence type="inferred from homology"/>
<evidence type="ECO:0000256" key="16">
    <source>
        <dbReference type="SAM" id="MobiDB-lite"/>
    </source>
</evidence>
<comment type="cofactor">
    <cofactor evidence="1">
        <name>Fe(2+)</name>
        <dbReference type="ChEBI" id="CHEBI:29033"/>
    </cofactor>
</comment>
<dbReference type="NCBIfam" id="TIGR02410">
    <property type="entry name" value="carnitine_TMLD"/>
    <property type="match status" value="1"/>
</dbReference>
<evidence type="ECO:0000256" key="1">
    <source>
        <dbReference type="ARBA" id="ARBA00001954"/>
    </source>
</evidence>
<gene>
    <name evidence="19" type="ORF">PMZ80_007404</name>
</gene>
<reference evidence="19 20" key="1">
    <citation type="journal article" date="2023" name="Res Sq">
        <title>Genomic and morphological characterization of Knufia obscura isolated from the Mars 2020 spacecraft assembly facility.</title>
        <authorList>
            <person name="Chander A.M."/>
            <person name="Teixeira M.M."/>
            <person name="Singh N.K."/>
            <person name="Williams M.P."/>
            <person name="Parker C.W."/>
            <person name="Leo P."/>
            <person name="Stajich J.E."/>
            <person name="Torok T."/>
            <person name="Tighe S."/>
            <person name="Mason C.E."/>
            <person name="Venkateswaran K."/>
        </authorList>
    </citation>
    <scope>NUCLEOTIDE SEQUENCE [LARGE SCALE GENOMIC DNA]</scope>
    <source>
        <strain evidence="19 20">CCFEE 5817</strain>
    </source>
</reference>
<keyword evidence="9" id="KW-0560">Oxidoreductase</keyword>
<evidence type="ECO:0000256" key="14">
    <source>
        <dbReference type="ARBA" id="ARBA00046008"/>
    </source>
</evidence>
<dbReference type="Pfam" id="PF02668">
    <property type="entry name" value="TauD"/>
    <property type="match status" value="1"/>
</dbReference>
<dbReference type="InterPro" id="IPR003819">
    <property type="entry name" value="TauD/TfdA-like"/>
</dbReference>
<evidence type="ECO:0000313" key="20">
    <source>
        <dbReference type="Proteomes" id="UP001334248"/>
    </source>
</evidence>
<dbReference type="GeneID" id="90000853"/>
<feature type="region of interest" description="Disordered" evidence="16">
    <location>
        <begin position="387"/>
        <end position="448"/>
    </location>
</feature>
<keyword evidence="10" id="KW-0408">Iron</keyword>
<evidence type="ECO:0000256" key="4">
    <source>
        <dbReference type="ARBA" id="ARBA00008654"/>
    </source>
</evidence>
<evidence type="ECO:0000256" key="15">
    <source>
        <dbReference type="ARBA" id="ARBA00049334"/>
    </source>
</evidence>
<comment type="cofactor">
    <cofactor evidence="2">
        <name>L-ascorbate</name>
        <dbReference type="ChEBI" id="CHEBI:38290"/>
    </cofactor>
</comment>
<dbReference type="Gene3D" id="3.30.2020.30">
    <property type="match status" value="1"/>
</dbReference>
<dbReference type="Proteomes" id="UP001334248">
    <property type="component" value="Unassembled WGS sequence"/>
</dbReference>
<dbReference type="EMBL" id="JAVHJV010000009">
    <property type="protein sequence ID" value="KAK5939986.1"/>
    <property type="molecule type" value="Genomic_DNA"/>
</dbReference>
<feature type="compositionally biased region" description="Basic and acidic residues" evidence="16">
    <location>
        <begin position="436"/>
        <end position="448"/>
    </location>
</feature>
<organism evidence="19 20">
    <name type="scientific">Knufia obscura</name>
    <dbReference type="NCBI Taxonomy" id="1635080"/>
    <lineage>
        <taxon>Eukaryota</taxon>
        <taxon>Fungi</taxon>
        <taxon>Dikarya</taxon>
        <taxon>Ascomycota</taxon>
        <taxon>Pezizomycotina</taxon>
        <taxon>Eurotiomycetes</taxon>
        <taxon>Chaetothyriomycetidae</taxon>
        <taxon>Chaetothyriales</taxon>
        <taxon>Trichomeriaceae</taxon>
        <taxon>Knufia</taxon>
    </lineage>
</organism>
<dbReference type="InterPro" id="IPR050411">
    <property type="entry name" value="AlphaKG_dependent_hydroxylases"/>
</dbReference>
<evidence type="ECO:0000256" key="5">
    <source>
        <dbReference type="ARBA" id="ARBA00012267"/>
    </source>
</evidence>
<keyword evidence="7" id="KW-0124">Carnitine biosynthesis</keyword>
<feature type="domain" description="Gamma-butyrobetaine hydroxylase-like N-terminal" evidence="18">
    <location>
        <begin position="8"/>
        <end position="85"/>
    </location>
</feature>
<dbReference type="RefSeq" id="XP_064728076.1">
    <property type="nucleotide sequence ID" value="XM_064875812.1"/>
</dbReference>
<evidence type="ECO:0000256" key="6">
    <source>
        <dbReference type="ARBA" id="ARBA00022723"/>
    </source>
</evidence>
<dbReference type="Gene3D" id="3.60.130.10">
    <property type="entry name" value="Clavaminate synthase-like"/>
    <property type="match status" value="1"/>
</dbReference>
<comment type="catalytic activity">
    <reaction evidence="15">
        <text>N(6),N(6),N(6)-trimethyl-L-lysine + 2-oxoglutarate + O2 = (3S)-3-hydroxy-N(6),N(6),N(6)-trimethyl-L-lysine + succinate + CO2</text>
        <dbReference type="Rhea" id="RHEA:14181"/>
        <dbReference type="ChEBI" id="CHEBI:15379"/>
        <dbReference type="ChEBI" id="CHEBI:16526"/>
        <dbReference type="ChEBI" id="CHEBI:16810"/>
        <dbReference type="ChEBI" id="CHEBI:30031"/>
        <dbReference type="ChEBI" id="CHEBI:58100"/>
        <dbReference type="ChEBI" id="CHEBI:141499"/>
        <dbReference type="EC" id="1.14.11.8"/>
    </reaction>
</comment>
<evidence type="ECO:0000256" key="8">
    <source>
        <dbReference type="ARBA" id="ARBA00022964"/>
    </source>
</evidence>
<dbReference type="InterPro" id="IPR042098">
    <property type="entry name" value="TauD-like_sf"/>
</dbReference>
<feature type="domain" description="TauD/TfdA-like" evidence="17">
    <location>
        <begin position="116"/>
        <end position="366"/>
    </location>
</feature>
<dbReference type="Pfam" id="PF06155">
    <property type="entry name" value="GBBH-like_N"/>
    <property type="match status" value="1"/>
</dbReference>
<evidence type="ECO:0000256" key="2">
    <source>
        <dbReference type="ARBA" id="ARBA00001961"/>
    </source>
</evidence>
<keyword evidence="6" id="KW-0479">Metal-binding</keyword>
<sequence length="448" mass="51044">MVNDLRHQEILVNFSEKHTVRYPSFWLRDHCRCSTCTHPHTRQRQINTFELDPDLQATDVTSKPEGLEIIWSGDKHRSLYPWDWLTRHVPFSPAPTQKHPRQDWRHVSPGSANLMQADFNSIINSDADLGALLEQIRAGGFGFISNTPPTPEATQKLLERISFIRPTQYGSFWDFTSEAKPVDTAYTNLSLPLHTDTTYFSDPAGLQLFHCLQSATQGGGQSTFADGFAAAQHLYKVNPDYYNILSSVRIASHASGSSETFGTFMNNAPHAGGFPVFTHSVPHIRPHPRNLTQIRWNNDDRHSSTQFPSHERMIMWYRAARVWQEILASKEFQWEVQLQPGMPVIFDNWRIVHGRRAFEGQRRVCGGYIGMDEFLARARSVNANVTAEAQPDAGKGEEAPATDKEKANEERIKKEQLEEEQVEEKRKEEIEPDVVPQKEEGVDRPIAS</sequence>
<comment type="caution">
    <text evidence="19">The sequence shown here is derived from an EMBL/GenBank/DDBJ whole genome shotgun (WGS) entry which is preliminary data.</text>
</comment>
<evidence type="ECO:0000256" key="10">
    <source>
        <dbReference type="ARBA" id="ARBA00023004"/>
    </source>
</evidence>
<keyword evidence="20" id="KW-1185">Reference proteome</keyword>
<evidence type="ECO:0000259" key="18">
    <source>
        <dbReference type="Pfam" id="PF06155"/>
    </source>
</evidence>
<evidence type="ECO:0000256" key="11">
    <source>
        <dbReference type="ARBA" id="ARBA00030363"/>
    </source>
</evidence>
<dbReference type="InterPro" id="IPR038492">
    <property type="entry name" value="GBBH-like_N_sf"/>
</dbReference>
<name>A0ABR0RH89_9EURO</name>
<evidence type="ECO:0000256" key="3">
    <source>
        <dbReference type="ARBA" id="ARBA00005022"/>
    </source>
</evidence>
<feature type="compositionally biased region" description="Basic and acidic residues" evidence="16">
    <location>
        <begin position="394"/>
        <end position="416"/>
    </location>
</feature>
<accession>A0ABR0RH89</accession>
<dbReference type="SUPFAM" id="SSF51197">
    <property type="entry name" value="Clavaminate synthase-like"/>
    <property type="match status" value="1"/>
</dbReference>
<comment type="pathway">
    <text evidence="3">Amine and polyamine biosynthesis; carnitine biosynthesis.</text>
</comment>
<dbReference type="PANTHER" id="PTHR10696">
    <property type="entry name" value="GAMMA-BUTYROBETAINE HYDROXYLASE-RELATED"/>
    <property type="match status" value="1"/>
</dbReference>
<comment type="function">
    <text evidence="14">Converts trimethyllysine (TML) into hydroxytrimethyllysine (HTML).</text>
</comment>
<evidence type="ECO:0000313" key="19">
    <source>
        <dbReference type="EMBL" id="KAK5939986.1"/>
    </source>
</evidence>
<dbReference type="CDD" id="cd00250">
    <property type="entry name" value="CAS_like"/>
    <property type="match status" value="1"/>
</dbReference>
<protein>
    <recommendedName>
        <fullName evidence="5">trimethyllysine dioxygenase</fullName>
        <ecNumber evidence="5">1.14.11.8</ecNumber>
    </recommendedName>
    <alternativeName>
        <fullName evidence="12">Epsilon-trimethyllysine 2-oxoglutarate dioxygenase</fullName>
    </alternativeName>
    <alternativeName>
        <fullName evidence="11">TML hydroxylase</fullName>
    </alternativeName>
    <alternativeName>
        <fullName evidence="13">TML-alpha-ketoglutarate dioxygenase</fullName>
    </alternativeName>
</protein>
<keyword evidence="8" id="KW-0223">Dioxygenase</keyword>
<dbReference type="EC" id="1.14.11.8" evidence="5"/>
<dbReference type="InterPro" id="IPR010376">
    <property type="entry name" value="GBBH-like_N"/>
</dbReference>
<comment type="similarity">
    <text evidence="4">Belongs to the gamma-BBH/TMLD family.</text>
</comment>
<evidence type="ECO:0000256" key="9">
    <source>
        <dbReference type="ARBA" id="ARBA00023002"/>
    </source>
</evidence>
<evidence type="ECO:0000256" key="13">
    <source>
        <dbReference type="ARBA" id="ARBA00032283"/>
    </source>
</evidence>
<evidence type="ECO:0000256" key="12">
    <source>
        <dbReference type="ARBA" id="ARBA00031778"/>
    </source>
</evidence>
<dbReference type="InterPro" id="IPR012776">
    <property type="entry name" value="Trimethyllysine_dOase"/>
</dbReference>